<dbReference type="EMBL" id="BCWF01000017">
    <property type="protein sequence ID" value="GAT23529.1"/>
    <property type="molecule type" value="Genomic_DNA"/>
</dbReference>
<dbReference type="Proteomes" id="UP000075230">
    <property type="component" value="Unassembled WGS sequence"/>
</dbReference>
<reference evidence="2" key="2">
    <citation type="submission" date="2016-02" db="EMBL/GenBank/DDBJ databases">
        <title>Genome sequencing of Aspergillus luchuensis NBRC 4314.</title>
        <authorList>
            <person name="Yamada O."/>
        </authorList>
    </citation>
    <scope>NUCLEOTIDE SEQUENCE [LARGE SCALE GENOMIC DNA]</scope>
    <source>
        <strain evidence="2">RIB 2604</strain>
    </source>
</reference>
<proteinExistence type="predicted"/>
<name>A0A146FD22_ASPKA</name>
<organism evidence="1 2">
    <name type="scientific">Aspergillus kawachii</name>
    <name type="common">White koji mold</name>
    <name type="synonym">Aspergillus awamori var. kawachi</name>
    <dbReference type="NCBI Taxonomy" id="1069201"/>
    <lineage>
        <taxon>Eukaryota</taxon>
        <taxon>Fungi</taxon>
        <taxon>Dikarya</taxon>
        <taxon>Ascomycota</taxon>
        <taxon>Pezizomycotina</taxon>
        <taxon>Eurotiomycetes</taxon>
        <taxon>Eurotiomycetidae</taxon>
        <taxon>Eurotiales</taxon>
        <taxon>Aspergillaceae</taxon>
        <taxon>Aspergillus</taxon>
        <taxon>Aspergillus subgen. Circumdati</taxon>
    </lineage>
</organism>
<dbReference type="AlphaFoldDB" id="A0A146FD22"/>
<evidence type="ECO:0000313" key="2">
    <source>
        <dbReference type="Proteomes" id="UP000075230"/>
    </source>
</evidence>
<reference evidence="1 2" key="1">
    <citation type="journal article" date="2016" name="DNA Res.">
        <title>Genome sequence of Aspergillus luchuensis NBRC 4314.</title>
        <authorList>
            <person name="Yamada O."/>
            <person name="Machida M."/>
            <person name="Hosoyama A."/>
            <person name="Goto M."/>
            <person name="Takahashi T."/>
            <person name="Futagami T."/>
            <person name="Yamagata Y."/>
            <person name="Takeuchi M."/>
            <person name="Kobayashi T."/>
            <person name="Koike H."/>
            <person name="Abe K."/>
            <person name="Asai K."/>
            <person name="Arita M."/>
            <person name="Fujita N."/>
            <person name="Fukuda K."/>
            <person name="Higa K."/>
            <person name="Horikawa H."/>
            <person name="Ishikawa T."/>
            <person name="Jinno K."/>
            <person name="Kato Y."/>
            <person name="Kirimura K."/>
            <person name="Mizutani O."/>
            <person name="Nakasone K."/>
            <person name="Sano M."/>
            <person name="Shiraishi Y."/>
            <person name="Tsukahara M."/>
            <person name="Gomi K."/>
        </authorList>
    </citation>
    <scope>NUCLEOTIDE SEQUENCE [LARGE SCALE GENOMIC DNA]</scope>
    <source>
        <strain evidence="1 2">RIB 2604</strain>
    </source>
</reference>
<comment type="caution">
    <text evidence="1">The sequence shown here is derived from an EMBL/GenBank/DDBJ whole genome shotgun (WGS) entry which is preliminary data.</text>
</comment>
<sequence>MIESATTPWVLRLVSATEAVIGGSDAAASSRAQEQAQVALPAACHCRLALDQPYL</sequence>
<gene>
    <name evidence="1" type="ORF">RIB2604_01706680</name>
</gene>
<protein>
    <submittedName>
        <fullName evidence="1">Uncharacterized protein</fullName>
    </submittedName>
</protein>
<accession>A0A146FD22</accession>
<evidence type="ECO:0000313" key="1">
    <source>
        <dbReference type="EMBL" id="GAT23529.1"/>
    </source>
</evidence>